<feature type="compositionally biased region" description="Basic and acidic residues" evidence="1">
    <location>
        <begin position="1"/>
        <end position="10"/>
    </location>
</feature>
<dbReference type="Proteomes" id="UP001140094">
    <property type="component" value="Unassembled WGS sequence"/>
</dbReference>
<evidence type="ECO:0000256" key="1">
    <source>
        <dbReference type="SAM" id="MobiDB-lite"/>
    </source>
</evidence>
<dbReference type="AlphaFoldDB" id="A0A9W8LRC1"/>
<evidence type="ECO:0000313" key="2">
    <source>
        <dbReference type="EMBL" id="KAJ2798292.1"/>
    </source>
</evidence>
<protein>
    <submittedName>
        <fullName evidence="2">Uncharacterized protein</fullName>
    </submittedName>
</protein>
<sequence>MYYLDPDGHMPHSGRPSHALDDGCSDDASSNSSSGSGSAQRGAKSSGDGKEDIVSLIRSDVAVYGGAGEDVKFPFLPDNMSEFSSPFMCSPAGATDADRISRDYSEIVYYASPSHYQAHSPRFFDHHYQAQFEQHPLQQQTQPQNQDEQARNRALRSSNDGKKIKKKKRKDKDARLTPRYPRGKQRSRSSTTDYAAISGGPSASGGAPVVARGGMRHWMMPSATVGPGIEHPWRSASHRYRHQSAGESSYQNAAVAAAVAAAAADGPSASSHPALPADAAHTPQAAAIRPNAIMRFLKRIAPKN</sequence>
<feature type="region of interest" description="Disordered" evidence="1">
    <location>
        <begin position="135"/>
        <end position="209"/>
    </location>
</feature>
<dbReference type="EMBL" id="JANBUO010001433">
    <property type="protein sequence ID" value="KAJ2798292.1"/>
    <property type="molecule type" value="Genomic_DNA"/>
</dbReference>
<accession>A0A9W8LRC1</accession>
<feature type="compositionally biased region" description="Low complexity" evidence="1">
    <location>
        <begin position="195"/>
        <end position="209"/>
    </location>
</feature>
<dbReference type="OrthoDB" id="5594466at2759"/>
<keyword evidence="3" id="KW-1185">Reference proteome</keyword>
<proteinExistence type="predicted"/>
<gene>
    <name evidence="2" type="ORF">H4R20_004875</name>
</gene>
<feature type="compositionally biased region" description="Low complexity" evidence="1">
    <location>
        <begin position="26"/>
        <end position="46"/>
    </location>
</feature>
<reference evidence="2" key="1">
    <citation type="submission" date="2022-07" db="EMBL/GenBank/DDBJ databases">
        <title>Phylogenomic reconstructions and comparative analyses of Kickxellomycotina fungi.</title>
        <authorList>
            <person name="Reynolds N.K."/>
            <person name="Stajich J.E."/>
            <person name="Barry K."/>
            <person name="Grigoriev I.V."/>
            <person name="Crous P."/>
            <person name="Smith M.E."/>
        </authorList>
    </citation>
    <scope>NUCLEOTIDE SEQUENCE</scope>
    <source>
        <strain evidence="2">NRRL 1565</strain>
    </source>
</reference>
<evidence type="ECO:0000313" key="3">
    <source>
        <dbReference type="Proteomes" id="UP001140094"/>
    </source>
</evidence>
<name>A0A9W8LRC1_9FUNG</name>
<comment type="caution">
    <text evidence="2">The sequence shown here is derived from an EMBL/GenBank/DDBJ whole genome shotgun (WGS) entry which is preliminary data.</text>
</comment>
<feature type="region of interest" description="Disordered" evidence="1">
    <location>
        <begin position="1"/>
        <end position="51"/>
    </location>
</feature>
<feature type="compositionally biased region" description="Low complexity" evidence="1">
    <location>
        <begin position="135"/>
        <end position="147"/>
    </location>
</feature>
<organism evidence="2 3">
    <name type="scientific">Coemansia guatemalensis</name>
    <dbReference type="NCBI Taxonomy" id="2761395"/>
    <lineage>
        <taxon>Eukaryota</taxon>
        <taxon>Fungi</taxon>
        <taxon>Fungi incertae sedis</taxon>
        <taxon>Zoopagomycota</taxon>
        <taxon>Kickxellomycotina</taxon>
        <taxon>Kickxellomycetes</taxon>
        <taxon>Kickxellales</taxon>
        <taxon>Kickxellaceae</taxon>
        <taxon>Coemansia</taxon>
    </lineage>
</organism>